<dbReference type="CDD" id="cd00063">
    <property type="entry name" value="FN3"/>
    <property type="match status" value="2"/>
</dbReference>
<keyword evidence="2 8" id="KW-0812">Transmembrane</keyword>
<keyword evidence="10" id="KW-0347">Helicase</keyword>
<dbReference type="AlphaFoldDB" id="A0A9X0CWA7"/>
<keyword evidence="3" id="KW-0677">Repeat</keyword>
<evidence type="ECO:0000259" key="9">
    <source>
        <dbReference type="PROSITE" id="PS50853"/>
    </source>
</evidence>
<keyword evidence="6" id="KW-1015">Disulfide bond</keyword>
<evidence type="ECO:0000256" key="2">
    <source>
        <dbReference type="ARBA" id="ARBA00022692"/>
    </source>
</evidence>
<reference evidence="10" key="1">
    <citation type="submission" date="2023-01" db="EMBL/GenBank/DDBJ databases">
        <title>Genome assembly of the deep-sea coral Lophelia pertusa.</title>
        <authorList>
            <person name="Herrera S."/>
            <person name="Cordes E."/>
        </authorList>
    </citation>
    <scope>NUCLEOTIDE SEQUENCE</scope>
    <source>
        <strain evidence="10">USNM1676648</strain>
        <tissue evidence="10">Polyp</tissue>
    </source>
</reference>
<keyword evidence="11" id="KW-1185">Reference proteome</keyword>
<evidence type="ECO:0000256" key="4">
    <source>
        <dbReference type="ARBA" id="ARBA00022989"/>
    </source>
</evidence>
<comment type="caution">
    <text evidence="10">The sequence shown here is derived from an EMBL/GenBank/DDBJ whole genome shotgun (WGS) entry which is preliminary data.</text>
</comment>
<dbReference type="SUPFAM" id="SSF49265">
    <property type="entry name" value="Fibronectin type III"/>
    <property type="match status" value="2"/>
</dbReference>
<proteinExistence type="predicted"/>
<evidence type="ECO:0000256" key="6">
    <source>
        <dbReference type="ARBA" id="ARBA00023157"/>
    </source>
</evidence>
<dbReference type="Pfam" id="PF13882">
    <property type="entry name" value="Bravo_FIGEY"/>
    <property type="match status" value="1"/>
</dbReference>
<feature type="domain" description="Fibronectin type-III" evidence="9">
    <location>
        <begin position="1"/>
        <end position="79"/>
    </location>
</feature>
<evidence type="ECO:0000256" key="1">
    <source>
        <dbReference type="ARBA" id="ARBA00004167"/>
    </source>
</evidence>
<dbReference type="InterPro" id="IPR013783">
    <property type="entry name" value="Ig-like_fold"/>
</dbReference>
<feature type="domain" description="Fibronectin type-III" evidence="9">
    <location>
        <begin position="84"/>
        <end position="189"/>
    </location>
</feature>
<dbReference type="GO" id="GO:0004386">
    <property type="term" value="F:helicase activity"/>
    <property type="evidence" value="ECO:0007669"/>
    <property type="project" value="UniProtKB-KW"/>
</dbReference>
<dbReference type="GO" id="GO:0016020">
    <property type="term" value="C:membrane"/>
    <property type="evidence" value="ECO:0007669"/>
    <property type="project" value="UniProtKB-SubCell"/>
</dbReference>
<feature type="domain" description="Fibronectin type-III" evidence="9">
    <location>
        <begin position="190"/>
        <end position="292"/>
    </location>
</feature>
<dbReference type="Pfam" id="PF00041">
    <property type="entry name" value="fn3"/>
    <property type="match status" value="1"/>
</dbReference>
<feature type="compositionally biased region" description="Basic and acidic residues" evidence="7">
    <location>
        <begin position="505"/>
        <end position="518"/>
    </location>
</feature>
<dbReference type="InterPro" id="IPR051622">
    <property type="entry name" value="R-tyr_protein_phosphatases"/>
</dbReference>
<evidence type="ECO:0000256" key="3">
    <source>
        <dbReference type="ARBA" id="ARBA00022737"/>
    </source>
</evidence>
<organism evidence="10 11">
    <name type="scientific">Desmophyllum pertusum</name>
    <dbReference type="NCBI Taxonomy" id="174260"/>
    <lineage>
        <taxon>Eukaryota</taxon>
        <taxon>Metazoa</taxon>
        <taxon>Cnidaria</taxon>
        <taxon>Anthozoa</taxon>
        <taxon>Hexacorallia</taxon>
        <taxon>Scleractinia</taxon>
        <taxon>Caryophylliina</taxon>
        <taxon>Caryophylliidae</taxon>
        <taxon>Desmophyllum</taxon>
    </lineage>
</organism>
<feature type="region of interest" description="Disordered" evidence="7">
    <location>
        <begin position="442"/>
        <end position="525"/>
    </location>
</feature>
<name>A0A9X0CWA7_9CNID</name>
<dbReference type="PROSITE" id="PS50853">
    <property type="entry name" value="FN3"/>
    <property type="match status" value="3"/>
</dbReference>
<dbReference type="SMART" id="SM00060">
    <property type="entry name" value="FN3"/>
    <property type="match status" value="3"/>
</dbReference>
<dbReference type="OrthoDB" id="6022335at2759"/>
<keyword evidence="10" id="KW-0547">Nucleotide-binding</keyword>
<evidence type="ECO:0000256" key="7">
    <source>
        <dbReference type="SAM" id="MobiDB-lite"/>
    </source>
</evidence>
<keyword evidence="5 8" id="KW-0472">Membrane</keyword>
<feature type="compositionally biased region" description="Basic and acidic residues" evidence="7">
    <location>
        <begin position="473"/>
        <end position="485"/>
    </location>
</feature>
<dbReference type="PANTHER" id="PTHR24051:SF9">
    <property type="entry name" value="FIBRONECTIN TYPE-III DOMAIN-CONTAINING PROTEIN"/>
    <property type="match status" value="1"/>
</dbReference>
<evidence type="ECO:0000313" key="11">
    <source>
        <dbReference type="Proteomes" id="UP001163046"/>
    </source>
</evidence>
<comment type="subcellular location">
    <subcellularLocation>
        <location evidence="1">Membrane</location>
        <topology evidence="1">Single-pass membrane protein</topology>
    </subcellularLocation>
</comment>
<dbReference type="FunFam" id="2.60.40.10:FF:000028">
    <property type="entry name" value="Neuronal cell adhesion molecule"/>
    <property type="match status" value="1"/>
</dbReference>
<dbReference type="Gene3D" id="2.60.40.10">
    <property type="entry name" value="Immunoglobulins"/>
    <property type="match status" value="3"/>
</dbReference>
<feature type="transmembrane region" description="Helical" evidence="8">
    <location>
        <begin position="402"/>
        <end position="421"/>
    </location>
</feature>
<keyword evidence="4 8" id="KW-1133">Transmembrane helix</keyword>
<dbReference type="InterPro" id="IPR036116">
    <property type="entry name" value="FN3_sf"/>
</dbReference>
<sequence>MPMVDWNAPGLYYILQYRRVTGQEPPNEWIPQRISDPTVGQFSVPDPGYYKLWEFKILAGNDVGQGPYSAIEQSYSGQDAPEGKPEDVSVGEITARSVELTWKPVPPSKGGSVDGYRIYYWGESKLTAKRRRRAVPSYADSVDVIGGTTDKHRVVGLKPYTSYSIIMTAKNSGGEGPESDQVSASTIEGVPGPVSDAKVFAFAKYILVTWEKPVEPNGIIINNLVGSAKYPGSEPKGVTVDKVQLEPDVGRYLLEKQDPLTNYVVEILAKTSAGDGEPVRITTRTVEISAPAKPEKPTVTGTAIDEVKVCYNFGLGGGYTHDFLVMYRKKLAGEEFTNSTWENYFENQCILIGGLDPGLYEFKTVGKNPQEKVQPVIALKLDPNLELHLENELQLQFTRQLGLLRCWFLSLFYLLCCSYLFSTLRHRGAKYPVGKREKKRAALIDREPFDEEEGAYNNAGDENPPPYPSQGSLDKRSPDSDRDSLDDYGEGPQFNEDGSFTLEYGDEKKAPQGDEKDQSAFATFV</sequence>
<evidence type="ECO:0000256" key="5">
    <source>
        <dbReference type="ARBA" id="ARBA00023136"/>
    </source>
</evidence>
<dbReference type="Proteomes" id="UP001163046">
    <property type="component" value="Unassembled WGS sequence"/>
</dbReference>
<dbReference type="PANTHER" id="PTHR24051">
    <property type="entry name" value="SUSHI DOMAIN-CONTAINING PROTEIN 1"/>
    <property type="match status" value="1"/>
</dbReference>
<accession>A0A9X0CWA7</accession>
<evidence type="ECO:0000313" key="10">
    <source>
        <dbReference type="EMBL" id="KAJ7377910.1"/>
    </source>
</evidence>
<dbReference type="InterPro" id="IPR026966">
    <property type="entry name" value="Neurofascin/L1/NrCAM_C"/>
</dbReference>
<evidence type="ECO:0000256" key="8">
    <source>
        <dbReference type="SAM" id="Phobius"/>
    </source>
</evidence>
<protein>
    <submittedName>
        <fullName evidence="10">ATP-dependent DNA helicase chl1</fullName>
    </submittedName>
</protein>
<gene>
    <name evidence="10" type="primary">CHL1_4</name>
    <name evidence="10" type="ORF">OS493_025804</name>
</gene>
<dbReference type="EMBL" id="MU826371">
    <property type="protein sequence ID" value="KAJ7377910.1"/>
    <property type="molecule type" value="Genomic_DNA"/>
</dbReference>
<dbReference type="InterPro" id="IPR003961">
    <property type="entry name" value="FN3_dom"/>
</dbReference>
<keyword evidence="10" id="KW-0067">ATP-binding</keyword>
<keyword evidence="10" id="KW-0378">Hydrolase</keyword>